<reference evidence="6" key="1">
    <citation type="submission" date="2017-09" db="EMBL/GenBank/DDBJ databases">
        <title>Depth-based differentiation of microbial function through sediment-hosted aquifers and enrichment of novel symbionts in the deep terrestrial subsurface.</title>
        <authorList>
            <person name="Probst A.J."/>
            <person name="Ladd B."/>
            <person name="Jarett J.K."/>
            <person name="Geller-Mcgrath D.E."/>
            <person name="Sieber C.M.K."/>
            <person name="Emerson J.B."/>
            <person name="Anantharaman K."/>
            <person name="Thomas B.C."/>
            <person name="Malmstrom R."/>
            <person name="Stieglmeier M."/>
            <person name="Klingl A."/>
            <person name="Woyke T."/>
            <person name="Ryan C.M."/>
            <person name="Banfield J.F."/>
        </authorList>
    </citation>
    <scope>NUCLEOTIDE SEQUENCE [LARGE SCALE GENOMIC DNA]</scope>
</reference>
<dbReference type="Gene3D" id="1.10.1060.10">
    <property type="entry name" value="Alpha-helical ferredoxin"/>
    <property type="match status" value="1"/>
</dbReference>
<gene>
    <name evidence="5" type="ORF">COY52_08325</name>
</gene>
<dbReference type="PANTHER" id="PTHR40447:SF1">
    <property type="entry name" value="ANAEROBIC SULFITE REDUCTASE SUBUNIT A"/>
    <property type="match status" value="1"/>
</dbReference>
<evidence type="ECO:0000259" key="4">
    <source>
        <dbReference type="PROSITE" id="PS51379"/>
    </source>
</evidence>
<sequence>MKTFFLTQPDLNKFLASMLGKGCELFAPFRVMDSIRLEKINDASKLGEIVLDGVRADQPMKSFFFYTKETVAILPKSAANPNKPVKRLIVGAKGCDLHALKAFDKAYLEEGIVPEPFYQERRQSTYIIGSDCGYCLDSCFCTLLGSKPFPVEGFDLNLSSADGGFVMDVGSDKGEELIDEMGRSGISVSEVLSQQIDARNRKRDELTKRLAEANKEFEVPKKFDDLCRLAFNSEVWKGLADEKCVQCNGCLHTCPTCYCFLLYDTKKQDISERVRIWDACINSGYGRVAGGANPRPTLQARLRHRFFHKFLYFFDNFNMFACSGCGRCFNVCPGKIEIRDTFRQISSKVKAQS</sequence>
<dbReference type="EMBL" id="PFMR01000220">
    <property type="protein sequence ID" value="PIZ15986.1"/>
    <property type="molecule type" value="Genomic_DNA"/>
</dbReference>
<dbReference type="GO" id="GO:0051536">
    <property type="term" value="F:iron-sulfur cluster binding"/>
    <property type="evidence" value="ECO:0007669"/>
    <property type="project" value="UniProtKB-KW"/>
</dbReference>
<keyword evidence="2" id="KW-0408">Iron</keyword>
<protein>
    <recommendedName>
        <fullName evidence="4">4Fe-4S ferredoxin-type domain-containing protein</fullName>
    </recommendedName>
</protein>
<dbReference type="InterPro" id="IPR017896">
    <property type="entry name" value="4Fe4S_Fe-S-bd"/>
</dbReference>
<evidence type="ECO:0000313" key="6">
    <source>
        <dbReference type="Proteomes" id="UP000229307"/>
    </source>
</evidence>
<feature type="domain" description="4Fe-4S ferredoxin-type" evidence="4">
    <location>
        <begin position="313"/>
        <end position="341"/>
    </location>
</feature>
<proteinExistence type="predicted"/>
<dbReference type="Pfam" id="PF17179">
    <property type="entry name" value="Fer4_22"/>
    <property type="match status" value="1"/>
</dbReference>
<dbReference type="PROSITE" id="PS00198">
    <property type="entry name" value="4FE4S_FER_1"/>
    <property type="match status" value="2"/>
</dbReference>
<evidence type="ECO:0000256" key="2">
    <source>
        <dbReference type="ARBA" id="ARBA00023004"/>
    </source>
</evidence>
<dbReference type="InterPro" id="IPR017900">
    <property type="entry name" value="4Fe4S_Fe_S_CS"/>
</dbReference>
<dbReference type="SUPFAM" id="SSF46548">
    <property type="entry name" value="alpha-helical ferredoxin"/>
    <property type="match status" value="1"/>
</dbReference>
<accession>A0A2M7S8Z2</accession>
<dbReference type="InterPro" id="IPR009051">
    <property type="entry name" value="Helical_ferredxn"/>
</dbReference>
<keyword evidence="1" id="KW-0479">Metal-binding</keyword>
<dbReference type="PANTHER" id="PTHR40447">
    <property type="entry name" value="ANAEROBIC SULFITE REDUCTASE SUBUNIT A"/>
    <property type="match status" value="1"/>
</dbReference>
<dbReference type="GO" id="GO:0046872">
    <property type="term" value="F:metal ion binding"/>
    <property type="evidence" value="ECO:0007669"/>
    <property type="project" value="UniProtKB-KW"/>
</dbReference>
<name>A0A2M7S8Z2_9BACT</name>
<organism evidence="5 6">
    <name type="scientific">Candidatus Desantisbacteria bacterium CG_4_10_14_0_8_um_filter_48_22</name>
    <dbReference type="NCBI Taxonomy" id="1974543"/>
    <lineage>
        <taxon>Bacteria</taxon>
        <taxon>Candidatus Desantisiibacteriota</taxon>
    </lineage>
</organism>
<keyword evidence="3" id="KW-0411">Iron-sulfur</keyword>
<dbReference type="AlphaFoldDB" id="A0A2M7S8Z2"/>
<evidence type="ECO:0000256" key="3">
    <source>
        <dbReference type="ARBA" id="ARBA00023014"/>
    </source>
</evidence>
<dbReference type="Proteomes" id="UP000229307">
    <property type="component" value="Unassembled WGS sequence"/>
</dbReference>
<comment type="caution">
    <text evidence="5">The sequence shown here is derived from an EMBL/GenBank/DDBJ whole genome shotgun (WGS) entry which is preliminary data.</text>
</comment>
<evidence type="ECO:0000313" key="5">
    <source>
        <dbReference type="EMBL" id="PIZ15986.1"/>
    </source>
</evidence>
<dbReference type="PROSITE" id="PS51379">
    <property type="entry name" value="4FE4S_FER_2"/>
    <property type="match status" value="2"/>
</dbReference>
<evidence type="ECO:0000256" key="1">
    <source>
        <dbReference type="ARBA" id="ARBA00022723"/>
    </source>
</evidence>
<feature type="domain" description="4Fe-4S ferredoxin-type" evidence="4">
    <location>
        <begin position="236"/>
        <end position="265"/>
    </location>
</feature>